<dbReference type="InParanoid" id="D8SW47"/>
<keyword evidence="1" id="KW-0175">Coiled coil</keyword>
<evidence type="ECO:0000313" key="2">
    <source>
        <dbReference type="EMBL" id="EFJ11429.1"/>
    </source>
</evidence>
<feature type="coiled-coil region" evidence="1">
    <location>
        <begin position="35"/>
        <end position="64"/>
    </location>
</feature>
<protein>
    <submittedName>
        <fullName evidence="2">Uncharacterized protein</fullName>
    </submittedName>
</protein>
<name>D8SW47_SELML</name>
<dbReference type="AlphaFoldDB" id="D8SW47"/>
<dbReference type="KEGG" id="smo:SELMODRAFT_426359"/>
<gene>
    <name evidence="2" type="ORF">SELMODRAFT_426359</name>
</gene>
<accession>D8SW47</accession>
<evidence type="ECO:0000313" key="3">
    <source>
        <dbReference type="Proteomes" id="UP000001514"/>
    </source>
</evidence>
<keyword evidence="3" id="KW-1185">Reference proteome</keyword>
<dbReference type="HOGENOM" id="CLU_977948_0_0_1"/>
<dbReference type="EMBL" id="GL377647">
    <property type="protein sequence ID" value="EFJ11429.1"/>
    <property type="molecule type" value="Genomic_DNA"/>
</dbReference>
<dbReference type="Proteomes" id="UP000001514">
    <property type="component" value="Unassembled WGS sequence"/>
</dbReference>
<feature type="coiled-coil region" evidence="1">
    <location>
        <begin position="120"/>
        <end position="203"/>
    </location>
</feature>
<proteinExistence type="predicted"/>
<sequence length="285" mass="33573">MEAEKRACDSRYNMDFSIKQQLEVEVSRRNKPSPLSKLESDVKRQEAALQKAQEEHKIEQTKLRADVKVALSKLEEQHKIDQEAAVRKLVERLNDRETGFINLVFKKIQDDYLKLGEQHKIGQDKLQEQVERQLRKLEEQHKMEHETMERVHEIQSSFNNLAMEKMDAQQVIREDCERQEAALRKLEEELQIKLKAVNDHQEMAREVLTRLIRDSTRQEAALDKIHSLNLVYKLETLEAAVHKLQTPLPKKPDTMVQPHTKISLEAYRRIGLIKMASQFLRTLKR</sequence>
<organism evidence="3">
    <name type="scientific">Selaginella moellendorffii</name>
    <name type="common">Spikemoss</name>
    <dbReference type="NCBI Taxonomy" id="88036"/>
    <lineage>
        <taxon>Eukaryota</taxon>
        <taxon>Viridiplantae</taxon>
        <taxon>Streptophyta</taxon>
        <taxon>Embryophyta</taxon>
        <taxon>Tracheophyta</taxon>
        <taxon>Lycopodiopsida</taxon>
        <taxon>Selaginellales</taxon>
        <taxon>Selaginellaceae</taxon>
        <taxon>Selaginella</taxon>
    </lineage>
</organism>
<evidence type="ECO:0000256" key="1">
    <source>
        <dbReference type="SAM" id="Coils"/>
    </source>
</evidence>
<dbReference type="Gramene" id="EFJ11429">
    <property type="protein sequence ID" value="EFJ11429"/>
    <property type="gene ID" value="SELMODRAFT_426359"/>
</dbReference>
<reference evidence="2 3" key="1">
    <citation type="journal article" date="2011" name="Science">
        <title>The Selaginella genome identifies genetic changes associated with the evolution of vascular plants.</title>
        <authorList>
            <person name="Banks J.A."/>
            <person name="Nishiyama T."/>
            <person name="Hasebe M."/>
            <person name="Bowman J.L."/>
            <person name="Gribskov M."/>
            <person name="dePamphilis C."/>
            <person name="Albert V.A."/>
            <person name="Aono N."/>
            <person name="Aoyama T."/>
            <person name="Ambrose B.A."/>
            <person name="Ashton N.W."/>
            <person name="Axtell M.J."/>
            <person name="Barker E."/>
            <person name="Barker M.S."/>
            <person name="Bennetzen J.L."/>
            <person name="Bonawitz N.D."/>
            <person name="Chapple C."/>
            <person name="Cheng C."/>
            <person name="Correa L.G."/>
            <person name="Dacre M."/>
            <person name="DeBarry J."/>
            <person name="Dreyer I."/>
            <person name="Elias M."/>
            <person name="Engstrom E.M."/>
            <person name="Estelle M."/>
            <person name="Feng L."/>
            <person name="Finet C."/>
            <person name="Floyd S.K."/>
            <person name="Frommer W.B."/>
            <person name="Fujita T."/>
            <person name="Gramzow L."/>
            <person name="Gutensohn M."/>
            <person name="Harholt J."/>
            <person name="Hattori M."/>
            <person name="Heyl A."/>
            <person name="Hirai T."/>
            <person name="Hiwatashi Y."/>
            <person name="Ishikawa M."/>
            <person name="Iwata M."/>
            <person name="Karol K.G."/>
            <person name="Koehler B."/>
            <person name="Kolukisaoglu U."/>
            <person name="Kubo M."/>
            <person name="Kurata T."/>
            <person name="Lalonde S."/>
            <person name="Li K."/>
            <person name="Li Y."/>
            <person name="Litt A."/>
            <person name="Lyons E."/>
            <person name="Manning G."/>
            <person name="Maruyama T."/>
            <person name="Michael T.P."/>
            <person name="Mikami K."/>
            <person name="Miyazaki S."/>
            <person name="Morinaga S."/>
            <person name="Murata T."/>
            <person name="Mueller-Roeber B."/>
            <person name="Nelson D.R."/>
            <person name="Obara M."/>
            <person name="Oguri Y."/>
            <person name="Olmstead R.G."/>
            <person name="Onodera N."/>
            <person name="Petersen B.L."/>
            <person name="Pils B."/>
            <person name="Prigge M."/>
            <person name="Rensing S.A."/>
            <person name="Riano-Pachon D.M."/>
            <person name="Roberts A.W."/>
            <person name="Sato Y."/>
            <person name="Scheller H.V."/>
            <person name="Schulz B."/>
            <person name="Schulz C."/>
            <person name="Shakirov E.V."/>
            <person name="Shibagaki N."/>
            <person name="Shinohara N."/>
            <person name="Shippen D.E."/>
            <person name="Soerensen I."/>
            <person name="Sotooka R."/>
            <person name="Sugimoto N."/>
            <person name="Sugita M."/>
            <person name="Sumikawa N."/>
            <person name="Tanurdzic M."/>
            <person name="Theissen G."/>
            <person name="Ulvskov P."/>
            <person name="Wakazuki S."/>
            <person name="Weng J.K."/>
            <person name="Willats W.W."/>
            <person name="Wipf D."/>
            <person name="Wolf P.G."/>
            <person name="Yang L."/>
            <person name="Zimmer A.D."/>
            <person name="Zhu Q."/>
            <person name="Mitros T."/>
            <person name="Hellsten U."/>
            <person name="Loque D."/>
            <person name="Otillar R."/>
            <person name="Salamov A."/>
            <person name="Schmutz J."/>
            <person name="Shapiro H."/>
            <person name="Lindquist E."/>
            <person name="Lucas S."/>
            <person name="Rokhsar D."/>
            <person name="Grigoriev I.V."/>
        </authorList>
    </citation>
    <scope>NUCLEOTIDE SEQUENCE [LARGE SCALE GENOMIC DNA]</scope>
</reference>